<feature type="domain" description="PH" evidence="18">
    <location>
        <begin position="39"/>
        <end position="148"/>
    </location>
</feature>
<dbReference type="PROSITE" id="PS00018">
    <property type="entry name" value="EF_HAND_1"/>
    <property type="match status" value="1"/>
</dbReference>
<evidence type="ECO:0000313" key="24">
    <source>
        <dbReference type="Proteomes" id="UP000618051"/>
    </source>
</evidence>
<dbReference type="CDD" id="cd16217">
    <property type="entry name" value="EFh_PI-PLCdelta1"/>
    <property type="match status" value="1"/>
</dbReference>
<dbReference type="PRINTS" id="PR00390">
    <property type="entry name" value="PHPHLIPASEC"/>
</dbReference>
<dbReference type="InterPro" id="IPR002048">
    <property type="entry name" value="EF_hand_dom"/>
</dbReference>
<dbReference type="Gene3D" id="2.60.40.150">
    <property type="entry name" value="C2 domain"/>
    <property type="match status" value="1"/>
</dbReference>
<keyword evidence="6 16" id="KW-0378">Hydrolase</keyword>
<dbReference type="InterPro" id="IPR011993">
    <property type="entry name" value="PH-like_dom_sf"/>
</dbReference>
<dbReference type="GO" id="GO:0035556">
    <property type="term" value="P:intracellular signal transduction"/>
    <property type="evidence" value="ECO:0007669"/>
    <property type="project" value="InterPro"/>
</dbReference>
<evidence type="ECO:0000256" key="7">
    <source>
        <dbReference type="ARBA" id="ARBA00022837"/>
    </source>
</evidence>
<evidence type="ECO:0000256" key="3">
    <source>
        <dbReference type="ARBA" id="ARBA00022490"/>
    </source>
</evidence>
<dbReference type="Gene3D" id="3.20.20.190">
    <property type="entry name" value="Phosphatidylinositol (PI) phosphodiesterase"/>
    <property type="match status" value="1"/>
</dbReference>
<evidence type="ECO:0000256" key="10">
    <source>
        <dbReference type="ARBA" id="ARBA00023224"/>
    </source>
</evidence>
<keyword evidence="8 16" id="KW-0442">Lipid degradation</keyword>
<dbReference type="Pfam" id="PF00388">
    <property type="entry name" value="PI-PLC-X"/>
    <property type="match status" value="1"/>
</dbReference>
<keyword evidence="7 14" id="KW-0106">Calcium</keyword>
<feature type="domain" description="C2" evidence="19">
    <location>
        <begin position="626"/>
        <end position="754"/>
    </location>
</feature>
<feature type="binding site" evidence="14">
    <location>
        <position position="670"/>
    </location>
    <ligand>
        <name>Ca(2+)</name>
        <dbReference type="ChEBI" id="CHEBI:29108"/>
        <label>4</label>
    </ligand>
</feature>
<dbReference type="PANTHER" id="PTHR10336:SF210">
    <property type="entry name" value="1-PHOSPHATIDYLINOSITOL 4,5-BISPHOSPHATE PHOSPHODIESTERASE DELTA-1"/>
    <property type="match status" value="1"/>
</dbReference>
<dbReference type="Gene3D" id="1.10.238.10">
    <property type="entry name" value="EF-hand"/>
    <property type="match status" value="2"/>
</dbReference>
<reference evidence="22" key="1">
    <citation type="submission" date="2020-10" db="EMBL/GenBank/DDBJ databases">
        <title>Feather gene expression reveals the developmental basis of iridescence in African starlings.</title>
        <authorList>
            <person name="Rubenstein D.R."/>
        </authorList>
    </citation>
    <scope>NUCLEOTIDE SEQUENCE</scope>
    <source>
        <strain evidence="22">SS15</strain>
        <tissue evidence="22">Liver</tissue>
    </source>
</reference>
<dbReference type="GO" id="GO:0004435">
    <property type="term" value="F:phosphatidylinositol-4,5-bisphosphate phospholipase C activity"/>
    <property type="evidence" value="ECO:0007669"/>
    <property type="project" value="UniProtKB-EC"/>
</dbReference>
<dbReference type="InterPro" id="IPR000909">
    <property type="entry name" value="PLipase_C_PInositol-sp_X_dom"/>
</dbReference>
<dbReference type="GO" id="GO:0016042">
    <property type="term" value="P:lipid catabolic process"/>
    <property type="evidence" value="ECO:0007669"/>
    <property type="project" value="UniProtKB-KW"/>
</dbReference>
<evidence type="ECO:0000256" key="5">
    <source>
        <dbReference type="ARBA" id="ARBA00022737"/>
    </source>
</evidence>
<feature type="binding site" evidence="14">
    <location>
        <position position="723"/>
    </location>
    <ligand>
        <name>Ca(2+)</name>
        <dbReference type="ChEBI" id="CHEBI:29108"/>
        <label>5</label>
    </ligand>
</feature>
<evidence type="ECO:0000256" key="13">
    <source>
        <dbReference type="PIRSR" id="PIRSR628391-2"/>
    </source>
</evidence>
<dbReference type="FunFam" id="2.60.40.150:FF:000098">
    <property type="entry name" value="Phosphoinositide phospholipase C"/>
    <property type="match status" value="1"/>
</dbReference>
<feature type="binding site" evidence="13">
    <location>
        <position position="455"/>
    </location>
    <ligand>
        <name>substrate</name>
    </ligand>
</feature>
<dbReference type="GO" id="GO:0005509">
    <property type="term" value="F:calcium ion binding"/>
    <property type="evidence" value="ECO:0007669"/>
    <property type="project" value="InterPro"/>
</dbReference>
<feature type="binding site" evidence="14">
    <location>
        <position position="358"/>
    </location>
    <ligand>
        <name>Ca(2+)</name>
        <dbReference type="ChEBI" id="CHEBI:29108"/>
        <label>3</label>
        <note>catalytic</note>
    </ligand>
</feature>
<dbReference type="PROSITE" id="PS50003">
    <property type="entry name" value="PH_DOMAIN"/>
    <property type="match status" value="1"/>
</dbReference>
<comment type="subcellular location">
    <subcellularLocation>
        <location evidence="1">Cytoplasm</location>
    </subcellularLocation>
</comment>
<comment type="cofactor">
    <cofactor evidence="14">
        <name>Ca(2+)</name>
        <dbReference type="ChEBI" id="CHEBI:29108"/>
    </cofactor>
    <text evidence="14">Binds 3 Ca(2+) ions per subunit. Two of the Ca(2+) ions are bound to the C2 domain.</text>
</comment>
<dbReference type="PROSITE" id="PS50008">
    <property type="entry name" value="PIPLC_Y_DOMAIN"/>
    <property type="match status" value="1"/>
</dbReference>
<feature type="glycosylation site" description="O-linked (GlcNAc) threonine" evidence="15">
    <location>
        <position position="211"/>
    </location>
</feature>
<evidence type="ECO:0000313" key="23">
    <source>
        <dbReference type="EMBL" id="KAI1242551.1"/>
    </source>
</evidence>
<dbReference type="CDD" id="cd00275">
    <property type="entry name" value="C2_PLC_like"/>
    <property type="match status" value="1"/>
</dbReference>
<dbReference type="Pfam" id="PF09279">
    <property type="entry name" value="EF-hand_like"/>
    <property type="match status" value="1"/>
</dbReference>
<dbReference type="CDD" id="cd08593">
    <property type="entry name" value="PI-PLCc_delta"/>
    <property type="match status" value="1"/>
</dbReference>
<keyword evidence="10" id="KW-0807">Transducer</keyword>
<feature type="domain" description="PI-PLC Y-box" evidence="20">
    <location>
        <begin position="510"/>
        <end position="626"/>
    </location>
</feature>
<feature type="active site" evidence="12">
    <location>
        <position position="373"/>
    </location>
</feature>
<feature type="binding site" evidence="14">
    <location>
        <position position="694"/>
    </location>
    <ligand>
        <name>Ca(2+)</name>
        <dbReference type="ChEBI" id="CHEBI:29108"/>
        <label>4</label>
    </ligand>
</feature>
<dbReference type="SMART" id="SM00239">
    <property type="entry name" value="C2"/>
    <property type="match status" value="1"/>
</dbReference>
<dbReference type="EC" id="3.1.4.11" evidence="2 16"/>
<evidence type="ECO:0000256" key="11">
    <source>
        <dbReference type="ARBA" id="ARBA00023674"/>
    </source>
</evidence>
<accession>A0A835NNN1</accession>
<evidence type="ECO:0000256" key="14">
    <source>
        <dbReference type="PIRSR" id="PIRSR628391-3"/>
    </source>
</evidence>
<keyword evidence="15" id="KW-0325">Glycoprotein</keyword>
<dbReference type="EMBL" id="JADDUC020000001">
    <property type="protein sequence ID" value="KAI1242551.1"/>
    <property type="molecule type" value="Genomic_DNA"/>
</dbReference>
<evidence type="ECO:0000256" key="9">
    <source>
        <dbReference type="ARBA" id="ARBA00023098"/>
    </source>
</evidence>
<keyword evidence="4 14" id="KW-0479">Metal-binding</keyword>
<feature type="binding site" evidence="13">
    <location>
        <begin position="48"/>
        <end position="75"/>
    </location>
    <ligand>
        <name>substrate</name>
    </ligand>
</feature>
<feature type="binding site" evidence="14">
    <location>
        <position position="407"/>
    </location>
    <ligand>
        <name>Ca(2+)</name>
        <dbReference type="ChEBI" id="CHEBI:29108"/>
        <label>3</label>
        <note>catalytic</note>
    </ligand>
</feature>
<evidence type="ECO:0000256" key="6">
    <source>
        <dbReference type="ARBA" id="ARBA00022801"/>
    </source>
</evidence>
<evidence type="ECO:0000256" key="4">
    <source>
        <dbReference type="ARBA" id="ARBA00022723"/>
    </source>
</evidence>
<dbReference type="InterPro" id="IPR015359">
    <property type="entry name" value="PLC_EF-hand-like"/>
</dbReference>
<proteinExistence type="predicted"/>
<dbReference type="InterPro" id="IPR035892">
    <property type="entry name" value="C2_domain_sf"/>
</dbReference>
<keyword evidence="3" id="KW-0963">Cytoplasm</keyword>
<feature type="domain" description="EF-hand" evidence="21">
    <location>
        <begin position="158"/>
        <end position="193"/>
    </location>
</feature>
<dbReference type="InterPro" id="IPR001849">
    <property type="entry name" value="PH_domain"/>
</dbReference>
<dbReference type="InterPro" id="IPR000008">
    <property type="entry name" value="C2_dom"/>
</dbReference>
<dbReference type="CDD" id="cd13363">
    <property type="entry name" value="PH_PLC_delta"/>
    <property type="match status" value="1"/>
</dbReference>
<feature type="binding site" evidence="13">
    <location>
        <position position="539"/>
    </location>
    <ligand>
        <name>substrate</name>
    </ligand>
</feature>
<evidence type="ECO:0000256" key="17">
    <source>
        <dbReference type="SAM" id="MobiDB-lite"/>
    </source>
</evidence>
<evidence type="ECO:0000259" key="20">
    <source>
        <dbReference type="PROSITE" id="PS50008"/>
    </source>
</evidence>
<keyword evidence="9 16" id="KW-0443">Lipid metabolism</keyword>
<dbReference type="GO" id="GO:0005886">
    <property type="term" value="C:plasma membrane"/>
    <property type="evidence" value="ECO:0007669"/>
    <property type="project" value="TreeGrafter"/>
</dbReference>
<dbReference type="InterPro" id="IPR018247">
    <property type="entry name" value="EF_Hand_1_Ca_BS"/>
</dbReference>
<evidence type="ECO:0000256" key="1">
    <source>
        <dbReference type="ARBA" id="ARBA00004496"/>
    </source>
</evidence>
<dbReference type="InterPro" id="IPR001711">
    <property type="entry name" value="PLipase_C_Pinositol-sp_Y"/>
</dbReference>
<dbReference type="Pfam" id="PF00168">
    <property type="entry name" value="C2"/>
    <property type="match status" value="1"/>
</dbReference>
<feature type="binding site" evidence="14">
    <location>
        <position position="329"/>
    </location>
    <ligand>
        <name>Ca(2+)</name>
        <dbReference type="ChEBI" id="CHEBI:29108"/>
        <label>3</label>
        <note>catalytic</note>
    </ligand>
</feature>
<evidence type="ECO:0000256" key="8">
    <source>
        <dbReference type="ARBA" id="ARBA00022963"/>
    </source>
</evidence>
<dbReference type="EMBL" id="JADDUC010000124">
    <property type="protein sequence ID" value="KAG0117989.1"/>
    <property type="molecule type" value="Genomic_DNA"/>
</dbReference>
<dbReference type="SMART" id="SM00149">
    <property type="entry name" value="PLCYc"/>
    <property type="match status" value="1"/>
</dbReference>
<dbReference type="FunFam" id="2.30.29.30:FF:000088">
    <property type="entry name" value="Phosphoinositide phospholipase C"/>
    <property type="match status" value="1"/>
</dbReference>
<dbReference type="SUPFAM" id="SSF51695">
    <property type="entry name" value="PLC-like phosphodiesterases"/>
    <property type="match status" value="1"/>
</dbReference>
<feature type="glycosylation site" description="O-linked (GlcNAc) serine" evidence="15">
    <location>
        <position position="209"/>
    </location>
</feature>
<dbReference type="SUPFAM" id="SSF47473">
    <property type="entry name" value="EF-hand"/>
    <property type="match status" value="1"/>
</dbReference>
<dbReference type="Gene3D" id="2.30.29.30">
    <property type="entry name" value="Pleckstrin-homology domain (PH domain)/Phosphotyrosine-binding domain (PTB)"/>
    <property type="match status" value="1"/>
</dbReference>
<dbReference type="InterPro" id="IPR001192">
    <property type="entry name" value="PI-PLC_fam"/>
</dbReference>
<dbReference type="GO" id="GO:0005737">
    <property type="term" value="C:cytoplasm"/>
    <property type="evidence" value="ECO:0007669"/>
    <property type="project" value="UniProtKB-SubCell"/>
</dbReference>
<reference evidence="23" key="3">
    <citation type="submission" date="2022-01" db="EMBL/GenBank/DDBJ databases">
        <authorList>
            <person name="Rubenstein D.R."/>
        </authorList>
    </citation>
    <scope>NUCLEOTIDE SEQUENCE</scope>
    <source>
        <strain evidence="23">SS15</strain>
        <tissue evidence="23">Liver</tissue>
    </source>
</reference>
<feature type="compositionally biased region" description="Acidic residues" evidence="17">
    <location>
        <begin position="473"/>
        <end position="488"/>
    </location>
</feature>
<evidence type="ECO:0000256" key="15">
    <source>
        <dbReference type="PIRSR" id="PIRSR628391-4"/>
    </source>
</evidence>
<dbReference type="InterPro" id="IPR011992">
    <property type="entry name" value="EF-hand-dom_pair"/>
</dbReference>
<dbReference type="SUPFAM" id="SSF50729">
    <property type="entry name" value="PH domain-like"/>
    <property type="match status" value="1"/>
</dbReference>
<dbReference type="PROSITE" id="PS50004">
    <property type="entry name" value="C2"/>
    <property type="match status" value="1"/>
</dbReference>
<keyword evidence="24" id="KW-1185">Reference proteome</keyword>
<feature type="region of interest" description="Disordered" evidence="17">
    <location>
        <begin position="937"/>
        <end position="956"/>
    </location>
</feature>
<feature type="binding site" evidence="13">
    <location>
        <position position="457"/>
    </location>
    <ligand>
        <name>substrate</name>
    </ligand>
</feature>
<dbReference type="InterPro" id="IPR017946">
    <property type="entry name" value="PLC-like_Pdiesterase_TIM-brl"/>
</dbReference>
<evidence type="ECO:0000259" key="19">
    <source>
        <dbReference type="PROSITE" id="PS50004"/>
    </source>
</evidence>
<comment type="caution">
    <text evidence="22">The sequence shown here is derived from an EMBL/GenBank/DDBJ whole genome shotgun (WGS) entry which is preliminary data.</text>
</comment>
<dbReference type="SMART" id="SM00054">
    <property type="entry name" value="EFh"/>
    <property type="match status" value="2"/>
</dbReference>
<dbReference type="Proteomes" id="UP000618051">
    <property type="component" value="Unassembled WGS sequence"/>
</dbReference>
<dbReference type="OrthoDB" id="269822at2759"/>
<feature type="active site" evidence="12">
    <location>
        <position position="328"/>
    </location>
</feature>
<comment type="catalytic activity">
    <reaction evidence="11">
        <text>a 1,2-diacyl-sn-glycero-3-phospho-(1D-myo-inositol-4,5-bisphosphate) + H2O = 1D-myo-inositol 1,4,5-trisphosphate + a 1,2-diacyl-sn-glycerol + H(+)</text>
        <dbReference type="Rhea" id="RHEA:33179"/>
        <dbReference type="ChEBI" id="CHEBI:15377"/>
        <dbReference type="ChEBI" id="CHEBI:15378"/>
        <dbReference type="ChEBI" id="CHEBI:17815"/>
        <dbReference type="ChEBI" id="CHEBI:58456"/>
        <dbReference type="ChEBI" id="CHEBI:203600"/>
        <dbReference type="EC" id="3.1.4.11"/>
    </reaction>
    <physiologicalReaction direction="left-to-right" evidence="11">
        <dbReference type="Rhea" id="RHEA:33180"/>
    </physiologicalReaction>
</comment>
<dbReference type="Pfam" id="PF00387">
    <property type="entry name" value="PI-PLC-Y"/>
    <property type="match status" value="1"/>
</dbReference>
<evidence type="ECO:0000313" key="22">
    <source>
        <dbReference type="EMBL" id="KAG0117989.1"/>
    </source>
</evidence>
<dbReference type="AlphaFoldDB" id="A0A835NNN1"/>
<dbReference type="PROSITE" id="PS50007">
    <property type="entry name" value="PIPLC_X_DOMAIN"/>
    <property type="match status" value="1"/>
</dbReference>
<dbReference type="PROSITE" id="PS50222">
    <property type="entry name" value="EF_HAND_2"/>
    <property type="match status" value="1"/>
</dbReference>
<feature type="binding site" evidence="13">
    <location>
        <position position="566"/>
    </location>
    <ligand>
        <name>substrate</name>
    </ligand>
</feature>
<feature type="region of interest" description="Disordered" evidence="17">
    <location>
        <begin position="462"/>
        <end position="488"/>
    </location>
</feature>
<feature type="binding site" evidence="14">
    <location>
        <position position="360"/>
    </location>
    <ligand>
        <name>Ca(2+)</name>
        <dbReference type="ChEBI" id="CHEBI:29108"/>
        <label>3</label>
        <note>catalytic</note>
    </ligand>
</feature>
<dbReference type="FunFam" id="1.10.238.10:FF:000005">
    <property type="entry name" value="Phosphoinositide phospholipase C"/>
    <property type="match status" value="1"/>
</dbReference>
<dbReference type="SUPFAM" id="SSF49562">
    <property type="entry name" value="C2 domain (Calcium/lipid-binding domain, CaLB)"/>
    <property type="match status" value="1"/>
</dbReference>
<feature type="binding site" evidence="14">
    <location>
        <position position="668"/>
    </location>
    <ligand>
        <name>Ca(2+)</name>
        <dbReference type="ChEBI" id="CHEBI:29108"/>
        <label>4</label>
    </ligand>
</feature>
<organism evidence="22">
    <name type="scientific">Lamprotornis superbus</name>
    <dbReference type="NCBI Taxonomy" id="245042"/>
    <lineage>
        <taxon>Eukaryota</taxon>
        <taxon>Metazoa</taxon>
        <taxon>Chordata</taxon>
        <taxon>Craniata</taxon>
        <taxon>Vertebrata</taxon>
        <taxon>Euteleostomi</taxon>
        <taxon>Archelosauria</taxon>
        <taxon>Archosauria</taxon>
        <taxon>Dinosauria</taxon>
        <taxon>Saurischia</taxon>
        <taxon>Theropoda</taxon>
        <taxon>Coelurosauria</taxon>
        <taxon>Aves</taxon>
        <taxon>Neognathae</taxon>
        <taxon>Neoaves</taxon>
        <taxon>Telluraves</taxon>
        <taxon>Australaves</taxon>
        <taxon>Passeriformes</taxon>
        <taxon>Sturnidae</taxon>
        <taxon>Lamprotornis</taxon>
    </lineage>
</organism>
<dbReference type="Pfam" id="PF16457">
    <property type="entry name" value="PH_12"/>
    <property type="match status" value="1"/>
</dbReference>
<protein>
    <recommendedName>
        <fullName evidence="2 16">Phosphoinositide phospholipase C</fullName>
        <ecNumber evidence="2 16">3.1.4.11</ecNumber>
    </recommendedName>
</protein>
<keyword evidence="5" id="KW-0677">Repeat</keyword>
<evidence type="ECO:0000256" key="16">
    <source>
        <dbReference type="RuleBase" id="RU361133"/>
    </source>
</evidence>
<dbReference type="InterPro" id="IPR028391">
    <property type="entry name" value="PLC-delta1_cat"/>
</dbReference>
<evidence type="ECO:0000256" key="2">
    <source>
        <dbReference type="ARBA" id="ARBA00012368"/>
    </source>
</evidence>
<feature type="region of interest" description="Disordered" evidence="17">
    <location>
        <begin position="1115"/>
        <end position="1143"/>
    </location>
</feature>
<dbReference type="PANTHER" id="PTHR10336">
    <property type="entry name" value="PHOSPHOINOSITIDE-SPECIFIC PHOSPHOLIPASE C FAMILY PROTEIN"/>
    <property type="match status" value="1"/>
</dbReference>
<dbReference type="SMART" id="SM00148">
    <property type="entry name" value="PLCXc"/>
    <property type="match status" value="1"/>
</dbReference>
<feature type="region of interest" description="Disordered" evidence="17">
    <location>
        <begin position="971"/>
        <end position="991"/>
    </location>
</feature>
<feature type="binding site" evidence="14">
    <location>
        <position position="725"/>
    </location>
    <ligand>
        <name>Ca(2+)</name>
        <dbReference type="ChEBI" id="CHEBI:29108"/>
        <label>5</label>
    </ligand>
</feature>
<dbReference type="SMART" id="SM00233">
    <property type="entry name" value="PH"/>
    <property type="match status" value="1"/>
</dbReference>
<name>A0A835NNN1_9PASS</name>
<evidence type="ECO:0000259" key="18">
    <source>
        <dbReference type="PROSITE" id="PS50003"/>
    </source>
</evidence>
<sequence length="1143" mass="129107">MQQPKRTASQENILLEQSRRVAALNGIRLGLKDDKDLKFLLKGSHLLKVKSSSWRKERFYKLQEDCKTIWQESKKVLRSPESQIFSIEDIRDVRSGHKTEGMEKYAKDVPEYRCFSIIFKDQRKNLDLIASSEDDANHWITGLGKIIAHSNSMNQKQKLQHWIHTCLRKADKNKDNKMSLKELKDFLKEVNIEVDDYHAKKIFQHCDKSKTEALEDDEIEEFYKILTERKEIDSIFQMYSNPEGFMSCQNLVRFLYEIQQEEDAVVAAPALIQRYEPNERAKRGNAMTKDGFLMYLLSDEGNIFNPSHRKVYQDMTQPLSHYLVSSSHNTYLMEDQITGPSSTEAYIRALTKGCRCVELDCWDGPNSEPVIYHGYTLTSKILFSDVIKAIKNYAFKTSPYPVILSLENHCSVEQQKVMAQHMTTILQDMLLVAPIDGNKSQFPSPEQLKGKILVKGKKLSRQEDPINGNNNLEAEDVSDEDEAAEIEDESVKTKVEQKGKSDTLKLAKELSDIVVYCKSVHFEGFDDPNHPRAFYEMSSFSESKALKLAQESGTSFIHHNIRHLSRIYPAGWRTDSSNYSPVDLWNVGCQIVALNFQTAGTEMDVYQGRFQDNGFSGYVLKPEFLRDEQTKFNPKSITEGTWGTKKKLLLKIISGQQLPKVNKSKNSIVDPKVTIEIHGVQQDNNKKQTKVIENNGFNPNWNEEFTFDIEVPALALVRFVVEDFDMSTKNDFIGQYTLPFTSLKQGYRHIHLLTKNGDPYSSSTLFVYISIQDSHSEPPYRPGMNSVCDPCQCQGQSPAPSLEQHSLLGWARSGIWAKHPTSVQGKVSLSIAISGQVPGDSLQVQVSAISHRMKSKMGTRFPSFLLQIKKESCTTKPCLIKTLFVFLQKNVIFFNREEVDVVSPSRSQLHCRGNPARECFENSTVFMATKPARWKSSGVASEAEQGPCSDTSSPRSALGWGTLLGTHLKAKDGTSLTPTQGQPEFGPCSHPQLRAVAGTREVGDQVAKARVGLDGLHREARFSSACFALKGGKIHGKKKHPLSGRNNWGKILQPGVKGTEMEMGWAKHDGNAARSPLSPKQWTWSMLSSSELISEQIRSAGAPLEGRALGKRAAETGYGHQHHSKRHQREELGEALSFRNQRC</sequence>
<evidence type="ECO:0000259" key="21">
    <source>
        <dbReference type="PROSITE" id="PS50222"/>
    </source>
</evidence>
<dbReference type="FunFam" id="3.20.20.190:FF:000022">
    <property type="entry name" value="Phosphoinositide phospholipase C"/>
    <property type="match status" value="1"/>
</dbReference>
<reference evidence="23 24" key="2">
    <citation type="journal article" date="2021" name="J. Hered.">
        <title>Feather Gene Expression Elucidates the Developmental Basis of Plumage Iridescence in African Starlings.</title>
        <authorList>
            <person name="Rubenstein D.R."/>
            <person name="Corvelo A."/>
            <person name="MacManes M.D."/>
            <person name="Maia R."/>
            <person name="Narzisi G."/>
            <person name="Rousaki A."/>
            <person name="Vandenabeele P."/>
            <person name="Shawkey M.D."/>
            <person name="Solomon J."/>
        </authorList>
    </citation>
    <scope>NUCLEOTIDE SEQUENCE [LARGE SCALE GENOMIC DNA]</scope>
    <source>
        <strain evidence="23">SS15</strain>
    </source>
</reference>
<dbReference type="InterPro" id="IPR046975">
    <property type="entry name" value="PLC-delta1_EF"/>
</dbReference>
<gene>
    <name evidence="23" type="ORF">IHE44_0000081</name>
    <name evidence="22" type="ORF">IHE44_001929</name>
</gene>
<evidence type="ECO:0000256" key="12">
    <source>
        <dbReference type="PIRSR" id="PIRSR628391-1"/>
    </source>
</evidence>